<dbReference type="Gene3D" id="3.30.70.340">
    <property type="entry name" value="Metallocarboxypeptidase-like"/>
    <property type="match status" value="1"/>
</dbReference>
<evidence type="ECO:0000256" key="5">
    <source>
        <dbReference type="ARBA" id="ARBA00022525"/>
    </source>
</evidence>
<dbReference type="PROSITE" id="PS00132">
    <property type="entry name" value="CARBOXYPEPT_ZN_1"/>
    <property type="match status" value="1"/>
</dbReference>
<comment type="function">
    <text evidence="2">Extracellular metalloprotease that contributes to pathogenicity.</text>
</comment>
<evidence type="ECO:0000256" key="10">
    <source>
        <dbReference type="ARBA" id="ARBA00022801"/>
    </source>
</evidence>
<dbReference type="CDD" id="cd03860">
    <property type="entry name" value="M14_CP_A-B_like"/>
    <property type="match status" value="1"/>
</dbReference>
<evidence type="ECO:0000256" key="9">
    <source>
        <dbReference type="ARBA" id="ARBA00022729"/>
    </source>
</evidence>
<keyword evidence="7" id="KW-0645">Protease</keyword>
<sequence length="427" mass="46568">MKLSLTLSSLLALASAAAVPEAAVRPQIKAYGGFKVFRIAVKDQVAKVNGIVDRLGLETWKAPKVANALADIVVPPEKVADFRAAAAGLDVTTMHEDLAASIEAESRFSTYAGISGSANETWFNSYHAYADHLQFLRDLQASYPNQSAIVSSGTSLNGRPITGIHFWGRAGKGVKPAIVFHGTVHAREWITTMVTEYIAYHLVTKYGSDPETRGFLDKYDFYVFPVVNPDGFVYTQTNERLWRKNRQTNKGSRCIGRDINRNWDIAWSASGGASTDPCAADYKGAAAFDAPETADLANFLKKTKASQGLKLYIDWHAYSQLFMTPYGYSCTAQAARHTELQALAKGTAAAIRAVHGTPFQYGPICSTIYKTTGSSIDWANDVAGSEYNFAAELRDRGASGFVLPPAQIVPTAEETYAGVRYLLRNMK</sequence>
<dbReference type="SUPFAM" id="SSF54897">
    <property type="entry name" value="Protease propeptides/inhibitors"/>
    <property type="match status" value="1"/>
</dbReference>
<dbReference type="GO" id="GO:0008270">
    <property type="term" value="F:zinc ion binding"/>
    <property type="evidence" value="ECO:0007669"/>
    <property type="project" value="InterPro"/>
</dbReference>
<dbReference type="InterPro" id="IPR000834">
    <property type="entry name" value="Peptidase_M14"/>
</dbReference>
<evidence type="ECO:0000256" key="1">
    <source>
        <dbReference type="ARBA" id="ARBA00001947"/>
    </source>
</evidence>
<evidence type="ECO:0000256" key="16">
    <source>
        <dbReference type="PROSITE-ProRule" id="PRU01379"/>
    </source>
</evidence>
<evidence type="ECO:0000256" key="13">
    <source>
        <dbReference type="ARBA" id="ARBA00023049"/>
    </source>
</evidence>
<keyword evidence="8" id="KW-0479">Metal-binding</keyword>
<evidence type="ECO:0000256" key="4">
    <source>
        <dbReference type="ARBA" id="ARBA00005988"/>
    </source>
</evidence>
<keyword evidence="15" id="KW-1015">Disulfide bond</keyword>
<proteinExistence type="inferred from homology"/>
<dbReference type="FunFam" id="3.40.630.10:FF:000165">
    <property type="entry name" value="Glucan 1,4-alpha-glucosidase, putative"/>
    <property type="match status" value="1"/>
</dbReference>
<dbReference type="InterPro" id="IPR036990">
    <property type="entry name" value="M14A-like_propep"/>
</dbReference>
<feature type="active site" description="Proton donor/acceptor" evidence="16">
    <location>
        <position position="392"/>
    </location>
</feature>
<evidence type="ECO:0000256" key="15">
    <source>
        <dbReference type="ARBA" id="ARBA00023157"/>
    </source>
</evidence>
<dbReference type="PANTHER" id="PTHR11705:SF143">
    <property type="entry name" value="SLL0236 PROTEIN"/>
    <property type="match status" value="1"/>
</dbReference>
<keyword evidence="14" id="KW-0865">Zymogen</keyword>
<keyword evidence="6" id="KW-0121">Carboxypeptidase</keyword>
<evidence type="ECO:0000259" key="18">
    <source>
        <dbReference type="PROSITE" id="PS52035"/>
    </source>
</evidence>
<reference evidence="19" key="2">
    <citation type="submission" date="2023-05" db="EMBL/GenBank/DDBJ databases">
        <authorList>
            <consortium name="Lawrence Berkeley National Laboratory"/>
            <person name="Steindorff A."/>
            <person name="Hensen N."/>
            <person name="Bonometti L."/>
            <person name="Westerberg I."/>
            <person name="Brannstrom I.O."/>
            <person name="Guillou S."/>
            <person name="Cros-Aarteil S."/>
            <person name="Calhoun S."/>
            <person name="Haridas S."/>
            <person name="Kuo A."/>
            <person name="Mondo S."/>
            <person name="Pangilinan J."/>
            <person name="Riley R."/>
            <person name="Labutti K."/>
            <person name="Andreopoulos B."/>
            <person name="Lipzen A."/>
            <person name="Chen C."/>
            <person name="Yanf M."/>
            <person name="Daum C."/>
            <person name="Ng V."/>
            <person name="Clum A."/>
            <person name="Ohm R."/>
            <person name="Martin F."/>
            <person name="Silar P."/>
            <person name="Natvig D."/>
            <person name="Lalanne C."/>
            <person name="Gautier V."/>
            <person name="Ament-Velasquez S.L."/>
            <person name="Kruys A."/>
            <person name="Hutchinson M.I."/>
            <person name="Powell A.J."/>
            <person name="Barry K."/>
            <person name="Miller A.N."/>
            <person name="Grigoriev I.V."/>
            <person name="Debuchy R."/>
            <person name="Gladieux P."/>
            <person name="Thoren M.H."/>
            <person name="Johannesson H."/>
        </authorList>
    </citation>
    <scope>NUCLEOTIDE SEQUENCE</scope>
    <source>
        <strain evidence="19">CBS 123565</strain>
    </source>
</reference>
<dbReference type="Pfam" id="PF00246">
    <property type="entry name" value="Peptidase_M14"/>
    <property type="match status" value="1"/>
</dbReference>
<evidence type="ECO:0000256" key="17">
    <source>
        <dbReference type="SAM" id="SignalP"/>
    </source>
</evidence>
<gene>
    <name evidence="19" type="ORF">BT67DRAFT_375861</name>
</gene>
<organism evidence="19 20">
    <name type="scientific">Trichocladium antarcticum</name>
    <dbReference type="NCBI Taxonomy" id="1450529"/>
    <lineage>
        <taxon>Eukaryota</taxon>
        <taxon>Fungi</taxon>
        <taxon>Dikarya</taxon>
        <taxon>Ascomycota</taxon>
        <taxon>Pezizomycotina</taxon>
        <taxon>Sordariomycetes</taxon>
        <taxon>Sordariomycetidae</taxon>
        <taxon>Sordariales</taxon>
        <taxon>Chaetomiaceae</taxon>
        <taxon>Trichocladium</taxon>
    </lineage>
</organism>
<protein>
    <recommendedName>
        <fullName evidence="18">Peptidase M14 domain-containing protein</fullName>
    </recommendedName>
</protein>
<dbReference type="EMBL" id="MU853404">
    <property type="protein sequence ID" value="KAK4136167.1"/>
    <property type="molecule type" value="Genomic_DNA"/>
</dbReference>
<dbReference type="GO" id="GO:0006508">
    <property type="term" value="P:proteolysis"/>
    <property type="evidence" value="ECO:0007669"/>
    <property type="project" value="UniProtKB-KW"/>
</dbReference>
<keyword evidence="12" id="KW-0843">Virulence</keyword>
<evidence type="ECO:0000256" key="14">
    <source>
        <dbReference type="ARBA" id="ARBA00023145"/>
    </source>
</evidence>
<evidence type="ECO:0000256" key="12">
    <source>
        <dbReference type="ARBA" id="ARBA00023026"/>
    </source>
</evidence>
<evidence type="ECO:0000256" key="8">
    <source>
        <dbReference type="ARBA" id="ARBA00022723"/>
    </source>
</evidence>
<dbReference type="Proteomes" id="UP001304895">
    <property type="component" value="Unassembled WGS sequence"/>
</dbReference>
<evidence type="ECO:0000256" key="11">
    <source>
        <dbReference type="ARBA" id="ARBA00022833"/>
    </source>
</evidence>
<evidence type="ECO:0000256" key="2">
    <source>
        <dbReference type="ARBA" id="ARBA00003091"/>
    </source>
</evidence>
<dbReference type="Pfam" id="PF02244">
    <property type="entry name" value="Propep_M14"/>
    <property type="match status" value="1"/>
</dbReference>
<feature type="domain" description="Peptidase M14" evidence="18">
    <location>
        <begin position="125"/>
        <end position="426"/>
    </location>
</feature>
<evidence type="ECO:0000256" key="6">
    <source>
        <dbReference type="ARBA" id="ARBA00022645"/>
    </source>
</evidence>
<evidence type="ECO:0000313" key="19">
    <source>
        <dbReference type="EMBL" id="KAK4136167.1"/>
    </source>
</evidence>
<dbReference type="SUPFAM" id="SSF53187">
    <property type="entry name" value="Zn-dependent exopeptidases"/>
    <property type="match status" value="1"/>
</dbReference>
<dbReference type="PRINTS" id="PR00765">
    <property type="entry name" value="CRBOXYPTASEA"/>
</dbReference>
<keyword evidence="20" id="KW-1185">Reference proteome</keyword>
<keyword evidence="13" id="KW-0482">Metalloprotease</keyword>
<dbReference type="SMART" id="SM00631">
    <property type="entry name" value="Zn_pept"/>
    <property type="match status" value="1"/>
</dbReference>
<dbReference type="PROSITE" id="PS52035">
    <property type="entry name" value="PEPTIDASE_M14"/>
    <property type="match status" value="1"/>
</dbReference>
<keyword evidence="11" id="KW-0862">Zinc</keyword>
<comment type="similarity">
    <text evidence="4 16">Belongs to the peptidase M14 family.</text>
</comment>
<dbReference type="AlphaFoldDB" id="A0AAN6UN96"/>
<reference evidence="19" key="1">
    <citation type="journal article" date="2023" name="Mol. Phylogenet. Evol.">
        <title>Genome-scale phylogeny and comparative genomics of the fungal order Sordariales.</title>
        <authorList>
            <person name="Hensen N."/>
            <person name="Bonometti L."/>
            <person name="Westerberg I."/>
            <person name="Brannstrom I.O."/>
            <person name="Guillou S."/>
            <person name="Cros-Aarteil S."/>
            <person name="Calhoun S."/>
            <person name="Haridas S."/>
            <person name="Kuo A."/>
            <person name="Mondo S."/>
            <person name="Pangilinan J."/>
            <person name="Riley R."/>
            <person name="LaButti K."/>
            <person name="Andreopoulos B."/>
            <person name="Lipzen A."/>
            <person name="Chen C."/>
            <person name="Yan M."/>
            <person name="Daum C."/>
            <person name="Ng V."/>
            <person name="Clum A."/>
            <person name="Steindorff A."/>
            <person name="Ohm R.A."/>
            <person name="Martin F."/>
            <person name="Silar P."/>
            <person name="Natvig D.O."/>
            <person name="Lalanne C."/>
            <person name="Gautier V."/>
            <person name="Ament-Velasquez S.L."/>
            <person name="Kruys A."/>
            <person name="Hutchinson M.I."/>
            <person name="Powell A.J."/>
            <person name="Barry K."/>
            <person name="Miller A.N."/>
            <person name="Grigoriev I.V."/>
            <person name="Debuchy R."/>
            <person name="Gladieux P."/>
            <person name="Hiltunen Thoren M."/>
            <person name="Johannesson H."/>
        </authorList>
    </citation>
    <scope>NUCLEOTIDE SEQUENCE</scope>
    <source>
        <strain evidence="19">CBS 123565</strain>
    </source>
</reference>
<dbReference type="Gene3D" id="3.40.630.10">
    <property type="entry name" value="Zn peptidases"/>
    <property type="match status" value="1"/>
</dbReference>
<feature type="signal peptide" evidence="17">
    <location>
        <begin position="1"/>
        <end position="16"/>
    </location>
</feature>
<evidence type="ECO:0000256" key="3">
    <source>
        <dbReference type="ARBA" id="ARBA00004613"/>
    </source>
</evidence>
<dbReference type="InterPro" id="IPR057246">
    <property type="entry name" value="CARBOXYPEPT_ZN_1"/>
</dbReference>
<dbReference type="InterPro" id="IPR003146">
    <property type="entry name" value="M14A_act_pep"/>
</dbReference>
<evidence type="ECO:0000313" key="20">
    <source>
        <dbReference type="Proteomes" id="UP001304895"/>
    </source>
</evidence>
<comment type="caution">
    <text evidence="19">The sequence shown here is derived from an EMBL/GenBank/DDBJ whole genome shotgun (WGS) entry which is preliminary data.</text>
</comment>
<comment type="subcellular location">
    <subcellularLocation>
        <location evidence="3">Secreted</location>
    </subcellularLocation>
</comment>
<dbReference type="GO" id="GO:0005576">
    <property type="term" value="C:extracellular region"/>
    <property type="evidence" value="ECO:0007669"/>
    <property type="project" value="UniProtKB-SubCell"/>
</dbReference>
<dbReference type="PANTHER" id="PTHR11705">
    <property type="entry name" value="PROTEASE FAMILY M14 CARBOXYPEPTIDASE A,B"/>
    <property type="match status" value="1"/>
</dbReference>
<feature type="chain" id="PRO_5043001802" description="Peptidase M14 domain-containing protein" evidence="17">
    <location>
        <begin position="17"/>
        <end position="427"/>
    </location>
</feature>
<comment type="cofactor">
    <cofactor evidence="1">
        <name>Zn(2+)</name>
        <dbReference type="ChEBI" id="CHEBI:29105"/>
    </cofactor>
</comment>
<name>A0AAN6UN96_9PEZI</name>
<keyword evidence="10" id="KW-0378">Hydrolase</keyword>
<dbReference type="GO" id="GO:0004181">
    <property type="term" value="F:metallocarboxypeptidase activity"/>
    <property type="evidence" value="ECO:0007669"/>
    <property type="project" value="InterPro"/>
</dbReference>
<evidence type="ECO:0000256" key="7">
    <source>
        <dbReference type="ARBA" id="ARBA00022670"/>
    </source>
</evidence>
<keyword evidence="9 17" id="KW-0732">Signal</keyword>
<accession>A0AAN6UN96</accession>
<keyword evidence="5" id="KW-0964">Secreted</keyword>